<sequence>MKRTHFSFMEENPNPNNNLIHVSNQQNPAFSWKRNKHSDPNNLVGLQNMQAVDLQVSNPQTGNSGRERLKRHQEEVAGHVVIPDSWGQEELLKDWIDYSPFDALLVPKGLTSAREALAMEGRRATTSQEVLRIESAVTIGDSDFPSSNGRDLTSIYK</sequence>
<dbReference type="PANTHER" id="PTHR34207:SF17">
    <property type="entry name" value="PROTEIN BIC2"/>
    <property type="match status" value="1"/>
</dbReference>
<evidence type="ECO:0000313" key="1">
    <source>
        <dbReference type="EMBL" id="KAB2606483.1"/>
    </source>
</evidence>
<organism evidence="1 2">
    <name type="scientific">Pyrus ussuriensis x Pyrus communis</name>
    <dbReference type="NCBI Taxonomy" id="2448454"/>
    <lineage>
        <taxon>Eukaryota</taxon>
        <taxon>Viridiplantae</taxon>
        <taxon>Streptophyta</taxon>
        <taxon>Embryophyta</taxon>
        <taxon>Tracheophyta</taxon>
        <taxon>Spermatophyta</taxon>
        <taxon>Magnoliopsida</taxon>
        <taxon>eudicotyledons</taxon>
        <taxon>Gunneridae</taxon>
        <taxon>Pentapetalae</taxon>
        <taxon>rosids</taxon>
        <taxon>fabids</taxon>
        <taxon>Rosales</taxon>
        <taxon>Rosaceae</taxon>
        <taxon>Amygdaloideae</taxon>
        <taxon>Maleae</taxon>
        <taxon>Pyrus</taxon>
    </lineage>
</organism>
<evidence type="ECO:0000313" key="2">
    <source>
        <dbReference type="Proteomes" id="UP000327157"/>
    </source>
</evidence>
<gene>
    <name evidence="1" type="ORF">D8674_006200</name>
</gene>
<comment type="caution">
    <text evidence="1">The sequence shown here is derived from an EMBL/GenBank/DDBJ whole genome shotgun (WGS) entry which is preliminary data.</text>
</comment>
<dbReference type="CDD" id="cd22645">
    <property type="entry name" value="BIC1_CID"/>
    <property type="match status" value="1"/>
</dbReference>
<protein>
    <recommendedName>
        <fullName evidence="3">Protein BIC1-like</fullName>
    </recommendedName>
</protein>
<reference evidence="2" key="2">
    <citation type="submission" date="2019-10" db="EMBL/GenBank/DDBJ databases">
        <title>A de novo genome assembly of a pear dwarfing rootstock.</title>
        <authorList>
            <person name="Wang F."/>
            <person name="Wang J."/>
            <person name="Li S."/>
            <person name="Zhang Y."/>
            <person name="Fang M."/>
            <person name="Ma L."/>
            <person name="Zhao Y."/>
            <person name="Jiang S."/>
        </authorList>
    </citation>
    <scope>NUCLEOTIDE SEQUENCE [LARGE SCALE GENOMIC DNA]</scope>
</reference>
<dbReference type="OrthoDB" id="672067at2759"/>
<dbReference type="InterPro" id="IPR040374">
    <property type="entry name" value="BIC"/>
</dbReference>
<reference evidence="1 2" key="1">
    <citation type="submission" date="2019-09" db="EMBL/GenBank/DDBJ databases">
        <authorList>
            <person name="Ou C."/>
        </authorList>
    </citation>
    <scope>NUCLEOTIDE SEQUENCE [LARGE SCALE GENOMIC DNA]</scope>
    <source>
        <strain evidence="1">S2</strain>
        <tissue evidence="1">Leaf</tissue>
    </source>
</reference>
<keyword evidence="2" id="KW-1185">Reference proteome</keyword>
<proteinExistence type="predicted"/>
<dbReference type="GO" id="GO:0009785">
    <property type="term" value="P:blue light signaling pathway"/>
    <property type="evidence" value="ECO:0007669"/>
    <property type="project" value="InterPro"/>
</dbReference>
<dbReference type="EMBL" id="SMOL01000559">
    <property type="protein sequence ID" value="KAB2606483.1"/>
    <property type="molecule type" value="Genomic_DNA"/>
</dbReference>
<evidence type="ECO:0008006" key="3">
    <source>
        <dbReference type="Google" id="ProtNLM"/>
    </source>
</evidence>
<dbReference type="PANTHER" id="PTHR34207">
    <property type="entry name" value="PROTEIN BIC1"/>
    <property type="match status" value="1"/>
</dbReference>
<accession>A0A5N5FTY4</accession>
<name>A0A5N5FTY4_9ROSA</name>
<dbReference type="Proteomes" id="UP000327157">
    <property type="component" value="Chromosome 11"/>
</dbReference>
<dbReference type="AlphaFoldDB" id="A0A5N5FTY4"/>
<reference evidence="1 2" key="3">
    <citation type="submission" date="2019-11" db="EMBL/GenBank/DDBJ databases">
        <title>A de novo genome assembly of a pear dwarfing rootstock.</title>
        <authorList>
            <person name="Wang F."/>
            <person name="Wang J."/>
            <person name="Li S."/>
            <person name="Zhang Y."/>
            <person name="Fang M."/>
            <person name="Ma L."/>
            <person name="Zhao Y."/>
            <person name="Jiang S."/>
        </authorList>
    </citation>
    <scope>NUCLEOTIDE SEQUENCE [LARGE SCALE GENOMIC DNA]</scope>
    <source>
        <strain evidence="1">S2</strain>
        <tissue evidence="1">Leaf</tissue>
    </source>
</reference>